<feature type="compositionally biased region" description="Basic and acidic residues" evidence="1">
    <location>
        <begin position="321"/>
        <end position="339"/>
    </location>
</feature>
<sequence>MHHEQAQQAAHDEKLVSTEKGVKIRKSNLKMDPTLAQKEETYQVILDIIKNTPCFNAFLISADVPEIYKQQYWFTIKRVKKSSFYEFDLDKKTCQIDVELFQEILGISLRVPNQEFTVPPFNDSLLGPSRIILWGIYHKVNVDYAAFIWEDLQYQTNNMQSKVRRRRGKGAQGSKAMVSPKKVTTVSKKKKENKIESSDEESNEEEERLFRRKPIAKFKIDTQKPIKASKRTSRSQHQSGGSSEGAGLRPEGSTDDYTFLFNDQDEKIEDIPWVSTDDDETKDDDEEDDASIDIKKTNDERIDIDVEDQVKGVVEMNIVEKAEEENAKKVEEPKANEELKADEEQEGDDQAGDE</sequence>
<gene>
    <name evidence="2" type="ORF">Tci_497273</name>
</gene>
<organism evidence="2">
    <name type="scientific">Tanacetum cinerariifolium</name>
    <name type="common">Dalmatian daisy</name>
    <name type="synonym">Chrysanthemum cinerariifolium</name>
    <dbReference type="NCBI Taxonomy" id="118510"/>
    <lineage>
        <taxon>Eukaryota</taxon>
        <taxon>Viridiplantae</taxon>
        <taxon>Streptophyta</taxon>
        <taxon>Embryophyta</taxon>
        <taxon>Tracheophyta</taxon>
        <taxon>Spermatophyta</taxon>
        <taxon>Magnoliopsida</taxon>
        <taxon>eudicotyledons</taxon>
        <taxon>Gunneridae</taxon>
        <taxon>Pentapetalae</taxon>
        <taxon>asterids</taxon>
        <taxon>campanulids</taxon>
        <taxon>Asterales</taxon>
        <taxon>Asteraceae</taxon>
        <taxon>Asteroideae</taxon>
        <taxon>Anthemideae</taxon>
        <taxon>Anthemidinae</taxon>
        <taxon>Tanacetum</taxon>
    </lineage>
</organism>
<feature type="region of interest" description="Disordered" evidence="1">
    <location>
        <begin position="160"/>
        <end position="299"/>
    </location>
</feature>
<proteinExistence type="predicted"/>
<dbReference type="EMBL" id="BKCJ010257413">
    <property type="protein sequence ID" value="GEZ25300.1"/>
    <property type="molecule type" value="Genomic_DNA"/>
</dbReference>
<accession>A0A699IDX2</accession>
<feature type="compositionally biased region" description="Acidic residues" evidence="1">
    <location>
        <begin position="276"/>
        <end position="291"/>
    </location>
</feature>
<comment type="caution">
    <text evidence="2">The sequence shown here is derived from an EMBL/GenBank/DDBJ whole genome shotgun (WGS) entry which is preliminary data.</text>
</comment>
<feature type="compositionally biased region" description="Acidic residues" evidence="1">
    <location>
        <begin position="340"/>
        <end position="354"/>
    </location>
</feature>
<feature type="region of interest" description="Disordered" evidence="1">
    <location>
        <begin position="321"/>
        <end position="354"/>
    </location>
</feature>
<evidence type="ECO:0000256" key="1">
    <source>
        <dbReference type="SAM" id="MobiDB-lite"/>
    </source>
</evidence>
<dbReference type="AlphaFoldDB" id="A0A699IDX2"/>
<protein>
    <submittedName>
        <fullName evidence="2">Uncharacterized protein</fullName>
    </submittedName>
</protein>
<reference evidence="2" key="1">
    <citation type="journal article" date="2019" name="Sci. Rep.">
        <title>Draft genome of Tanacetum cinerariifolium, the natural source of mosquito coil.</title>
        <authorList>
            <person name="Yamashiro T."/>
            <person name="Shiraishi A."/>
            <person name="Satake H."/>
            <person name="Nakayama K."/>
        </authorList>
    </citation>
    <scope>NUCLEOTIDE SEQUENCE</scope>
</reference>
<name>A0A699IDX2_TANCI</name>
<feature type="compositionally biased region" description="Acidic residues" evidence="1">
    <location>
        <begin position="198"/>
        <end position="207"/>
    </location>
</feature>
<evidence type="ECO:0000313" key="2">
    <source>
        <dbReference type="EMBL" id="GEZ25300.1"/>
    </source>
</evidence>